<dbReference type="GO" id="GO:0005524">
    <property type="term" value="F:ATP binding"/>
    <property type="evidence" value="ECO:0007669"/>
    <property type="project" value="UniProtKB-UniRule"/>
</dbReference>
<keyword evidence="5 6" id="KW-0413">Isomerase</keyword>
<dbReference type="PANTHER" id="PTHR10169:SF38">
    <property type="entry name" value="DNA TOPOISOMERASE 2"/>
    <property type="match status" value="1"/>
</dbReference>
<dbReference type="Pfam" id="PF00204">
    <property type="entry name" value="DNA_gyraseB"/>
    <property type="match status" value="1"/>
</dbReference>
<evidence type="ECO:0000313" key="9">
    <source>
        <dbReference type="Proteomes" id="UP000007306"/>
    </source>
</evidence>
<dbReference type="EnsemblPlants" id="ORGLA01G0076000.1">
    <property type="protein sequence ID" value="ORGLA01G0076000.1"/>
    <property type="gene ID" value="ORGLA01G0076000"/>
</dbReference>
<keyword evidence="6" id="KW-0067">ATP-binding</keyword>
<dbReference type="GO" id="GO:0005634">
    <property type="term" value="C:nucleus"/>
    <property type="evidence" value="ECO:0007669"/>
    <property type="project" value="TreeGrafter"/>
</dbReference>
<dbReference type="PRINTS" id="PR00418">
    <property type="entry name" value="TPI2FAMILY"/>
</dbReference>
<evidence type="ECO:0000256" key="6">
    <source>
        <dbReference type="RuleBase" id="RU362094"/>
    </source>
</evidence>
<dbReference type="eggNOG" id="KOG0355">
    <property type="taxonomic scope" value="Eukaryota"/>
</dbReference>
<evidence type="ECO:0000313" key="8">
    <source>
        <dbReference type="EnsemblPlants" id="ORGLA01G0076000.1"/>
    </source>
</evidence>
<name>I1NLM0_ORYGL</name>
<organism evidence="8 9">
    <name type="scientific">Oryza glaberrima</name>
    <name type="common">African rice</name>
    <dbReference type="NCBI Taxonomy" id="4538"/>
    <lineage>
        <taxon>Eukaryota</taxon>
        <taxon>Viridiplantae</taxon>
        <taxon>Streptophyta</taxon>
        <taxon>Embryophyta</taxon>
        <taxon>Tracheophyta</taxon>
        <taxon>Spermatophyta</taxon>
        <taxon>Magnoliopsida</taxon>
        <taxon>Liliopsida</taxon>
        <taxon>Poales</taxon>
        <taxon>Poaceae</taxon>
        <taxon>BOP clade</taxon>
        <taxon>Oryzoideae</taxon>
        <taxon>Oryzeae</taxon>
        <taxon>Oryzinae</taxon>
        <taxon>Oryza</taxon>
    </lineage>
</organism>
<dbReference type="OMA" id="VYAPEMF"/>
<comment type="subunit">
    <text evidence="6">Homodimer.</text>
</comment>
<dbReference type="SUPFAM" id="SSF54211">
    <property type="entry name" value="Ribosomal protein S5 domain 2-like"/>
    <property type="match status" value="1"/>
</dbReference>
<keyword evidence="3 6" id="KW-0799">Topoisomerase</keyword>
<evidence type="ECO:0000256" key="2">
    <source>
        <dbReference type="ARBA" id="ARBA00001946"/>
    </source>
</evidence>
<dbReference type="InterPro" id="IPR014721">
    <property type="entry name" value="Ribsml_uS5_D2-typ_fold_subgr"/>
</dbReference>
<protein>
    <recommendedName>
        <fullName evidence="6">DNA topoisomerase 2</fullName>
        <ecNumber evidence="6">5.6.2.2</ecNumber>
    </recommendedName>
</protein>
<accession>I1NLM0</accession>
<comment type="cofactor">
    <cofactor evidence="2">
        <name>Mg(2+)</name>
        <dbReference type="ChEBI" id="CHEBI:18420"/>
    </cofactor>
</comment>
<proteinExistence type="inferred from homology"/>
<sequence>MNRQPPRRSSARIAAARGGSGDTLRERILLRPDGYIGSPEKRTQTFWVNDGYAMVPREVTYCPGLHRIFDEVLVHAASNKRRDPSMDTLSVEVDVVERRVSVFYNGRGAVPVELLDEKRGVYAPEMFFGHLHDDDEEDDRNKMTNDGGGAYGVKLANLFSTEFVVETADGCRMKKYKQVFSENMGKKSVPHITDCNQGENWTMITFKPDLARFNMTYLEEDHVTLMWKRVVDMAGILGDSVQVEWDGVRLRINSFNDYVRLYIDSPVSDRSGVGSPRVYEKLNDWCEVCLSLSDAGHFQQQVSFVNGFETLKGGTHVDYVTNQITTRVMNILNEYYKKSIFNVDDVKRHLWVFLNVFIDNPTFDSQTKEMLTTPPGRFGSKLELPDSFSEIALSGGLLRRLFGCSGPPDAKIVSFKY</sequence>
<dbReference type="AlphaFoldDB" id="I1NLM0"/>
<dbReference type="HOGENOM" id="CLU_001935_0_2_1"/>
<dbReference type="GO" id="GO:0000819">
    <property type="term" value="P:sister chromatid segregation"/>
    <property type="evidence" value="ECO:0007669"/>
    <property type="project" value="TreeGrafter"/>
</dbReference>
<dbReference type="Gene3D" id="3.30.565.10">
    <property type="entry name" value="Histidine kinase-like ATPase, C-terminal domain"/>
    <property type="match status" value="1"/>
</dbReference>
<evidence type="ECO:0000256" key="5">
    <source>
        <dbReference type="ARBA" id="ARBA00023235"/>
    </source>
</evidence>
<dbReference type="SUPFAM" id="SSF55874">
    <property type="entry name" value="ATPase domain of HSP90 chaperone/DNA topoisomerase II/histidine kinase"/>
    <property type="match status" value="1"/>
</dbReference>
<dbReference type="CDD" id="cd03481">
    <property type="entry name" value="TopoIIA_Trans_ScTopoIIA"/>
    <property type="match status" value="1"/>
</dbReference>
<comment type="similarity">
    <text evidence="6">Belongs to the type II topoisomerase family.</text>
</comment>
<comment type="catalytic activity">
    <reaction evidence="1 6">
        <text>ATP-dependent breakage, passage and rejoining of double-stranded DNA.</text>
        <dbReference type="EC" id="5.6.2.2"/>
    </reaction>
</comment>
<reference evidence="8" key="1">
    <citation type="submission" date="2015-06" db="UniProtKB">
        <authorList>
            <consortium name="EnsemblPlants"/>
        </authorList>
    </citation>
    <scope>IDENTIFICATION</scope>
</reference>
<dbReference type="EC" id="5.6.2.2" evidence="6"/>
<comment type="function">
    <text evidence="6">Control of topological states of DNA by transient breakage and subsequent rejoining of DNA strands. Topoisomerase II makes double-strand breaks.</text>
</comment>
<dbReference type="InterPro" id="IPR036890">
    <property type="entry name" value="HATPase_C_sf"/>
</dbReference>
<dbReference type="InterPro" id="IPR001241">
    <property type="entry name" value="Topo_IIA"/>
</dbReference>
<dbReference type="GO" id="GO:0003918">
    <property type="term" value="F:DNA topoisomerase type II (double strand cut, ATP-hydrolyzing) activity"/>
    <property type="evidence" value="ECO:0007669"/>
    <property type="project" value="UniProtKB-UniRule"/>
</dbReference>
<feature type="domain" description="DNA topoisomerase type IIA subunit B" evidence="7">
    <location>
        <begin position="283"/>
        <end position="374"/>
    </location>
</feature>
<dbReference type="Gramene" id="ORGLA01G0076000.1">
    <property type="protein sequence ID" value="ORGLA01G0076000.1"/>
    <property type="gene ID" value="ORGLA01G0076000"/>
</dbReference>
<reference evidence="8 9" key="2">
    <citation type="submission" date="2018-04" db="EMBL/GenBank/DDBJ databases">
        <title>OglaRS2 (Oryza glaberrima Reference Sequence Version 2).</title>
        <authorList>
            <person name="Zhang J."/>
            <person name="Kudrna D."/>
            <person name="Lee S."/>
            <person name="Talag J."/>
            <person name="Rajasekar S."/>
            <person name="Wing R.A."/>
        </authorList>
    </citation>
    <scope>NUCLEOTIDE SEQUENCE [LARGE SCALE GENOMIC DNA]</scope>
    <source>
        <strain evidence="8 9">cv. IRGC 96717</strain>
    </source>
</reference>
<evidence type="ECO:0000256" key="3">
    <source>
        <dbReference type="ARBA" id="ARBA00023029"/>
    </source>
</evidence>
<keyword evidence="9" id="KW-1185">Reference proteome</keyword>
<evidence type="ECO:0000256" key="4">
    <source>
        <dbReference type="ARBA" id="ARBA00023125"/>
    </source>
</evidence>
<dbReference type="InterPro" id="IPR020568">
    <property type="entry name" value="Ribosomal_Su5_D2-typ_SF"/>
</dbReference>
<dbReference type="Proteomes" id="UP000007306">
    <property type="component" value="Chromosome 1"/>
</dbReference>
<dbReference type="PANTHER" id="PTHR10169">
    <property type="entry name" value="DNA TOPOISOMERASE/GYRASE"/>
    <property type="match status" value="1"/>
</dbReference>
<dbReference type="STRING" id="4538.I1NLM0"/>
<dbReference type="GO" id="GO:0003677">
    <property type="term" value="F:DNA binding"/>
    <property type="evidence" value="ECO:0007669"/>
    <property type="project" value="UniProtKB-UniRule"/>
</dbReference>
<dbReference type="SMART" id="SM00433">
    <property type="entry name" value="TOP2c"/>
    <property type="match status" value="1"/>
</dbReference>
<keyword evidence="6" id="KW-0547">Nucleotide-binding</keyword>
<dbReference type="InterPro" id="IPR013506">
    <property type="entry name" value="Topo_IIA_bsu_dom2"/>
</dbReference>
<evidence type="ECO:0000259" key="7">
    <source>
        <dbReference type="Pfam" id="PF00204"/>
    </source>
</evidence>
<dbReference type="GO" id="GO:0000712">
    <property type="term" value="P:resolution of meiotic recombination intermediates"/>
    <property type="evidence" value="ECO:0007669"/>
    <property type="project" value="TreeGrafter"/>
</dbReference>
<dbReference type="Gene3D" id="3.30.230.10">
    <property type="match status" value="1"/>
</dbReference>
<dbReference type="GO" id="GO:0006265">
    <property type="term" value="P:DNA topological change"/>
    <property type="evidence" value="ECO:0007669"/>
    <property type="project" value="UniProtKB-UniRule"/>
</dbReference>
<evidence type="ECO:0000256" key="1">
    <source>
        <dbReference type="ARBA" id="ARBA00000185"/>
    </source>
</evidence>
<keyword evidence="4 6" id="KW-0238">DNA-binding</keyword>
<dbReference type="InterPro" id="IPR050634">
    <property type="entry name" value="DNA_Topoisomerase_II"/>
</dbReference>